<evidence type="ECO:0000313" key="3">
    <source>
        <dbReference type="Proteomes" id="UP001597469"/>
    </source>
</evidence>
<evidence type="ECO:0000313" key="2">
    <source>
        <dbReference type="EMBL" id="MFD2571514.1"/>
    </source>
</evidence>
<dbReference type="EMBL" id="JBHULN010000007">
    <property type="protein sequence ID" value="MFD2571514.1"/>
    <property type="molecule type" value="Genomic_DNA"/>
</dbReference>
<accession>A0ABW5M5B1</accession>
<keyword evidence="1" id="KW-1133">Transmembrane helix</keyword>
<gene>
    <name evidence="2" type="ORF">ACFSUS_12770</name>
</gene>
<dbReference type="RefSeq" id="WP_381523146.1">
    <property type="nucleotide sequence ID" value="NZ_JBHULN010000007.1"/>
</dbReference>
<evidence type="ECO:0000256" key="1">
    <source>
        <dbReference type="SAM" id="Phobius"/>
    </source>
</evidence>
<comment type="caution">
    <text evidence="2">The sequence shown here is derived from an EMBL/GenBank/DDBJ whole genome shotgun (WGS) entry which is preliminary data.</text>
</comment>
<name>A0ABW5M5B1_9BACT</name>
<keyword evidence="1" id="KW-0472">Membrane</keyword>
<proteinExistence type="predicted"/>
<keyword evidence="3" id="KW-1185">Reference proteome</keyword>
<organism evidence="2 3">
    <name type="scientific">Spirosoma soli</name>
    <dbReference type="NCBI Taxonomy" id="1770529"/>
    <lineage>
        <taxon>Bacteria</taxon>
        <taxon>Pseudomonadati</taxon>
        <taxon>Bacteroidota</taxon>
        <taxon>Cytophagia</taxon>
        <taxon>Cytophagales</taxon>
        <taxon>Cytophagaceae</taxon>
        <taxon>Spirosoma</taxon>
    </lineage>
</organism>
<dbReference type="Proteomes" id="UP001597469">
    <property type="component" value="Unassembled WGS sequence"/>
</dbReference>
<feature type="transmembrane region" description="Helical" evidence="1">
    <location>
        <begin position="52"/>
        <end position="76"/>
    </location>
</feature>
<reference evidence="3" key="1">
    <citation type="journal article" date="2019" name="Int. J. Syst. Evol. Microbiol.">
        <title>The Global Catalogue of Microorganisms (GCM) 10K type strain sequencing project: providing services to taxonomists for standard genome sequencing and annotation.</title>
        <authorList>
            <consortium name="The Broad Institute Genomics Platform"/>
            <consortium name="The Broad Institute Genome Sequencing Center for Infectious Disease"/>
            <person name="Wu L."/>
            <person name="Ma J."/>
        </authorList>
    </citation>
    <scope>NUCLEOTIDE SEQUENCE [LARGE SCALE GENOMIC DNA]</scope>
    <source>
        <strain evidence="3">KCTC 42805</strain>
    </source>
</reference>
<protein>
    <submittedName>
        <fullName evidence="2">Uncharacterized protein</fullName>
    </submittedName>
</protein>
<sequence length="77" mass="8693">MILFPTTELDHVASLSDIKLRSKKPLVNRIVESLVCYHPDMTQRERAESAPIIAKMFLISLGTMLSVIGLLVYLFAF</sequence>
<keyword evidence="1" id="KW-0812">Transmembrane</keyword>